<protein>
    <submittedName>
        <fullName evidence="1">Uncharacterized protein</fullName>
    </submittedName>
</protein>
<dbReference type="EMBL" id="KQ981523">
    <property type="protein sequence ID" value="KYN40231.1"/>
    <property type="molecule type" value="Genomic_DNA"/>
</dbReference>
<dbReference type="Proteomes" id="UP000078541">
    <property type="component" value="Unassembled WGS sequence"/>
</dbReference>
<accession>A0A195FIN5</accession>
<reference evidence="1 2" key="1">
    <citation type="submission" date="2016-03" db="EMBL/GenBank/DDBJ databases">
        <title>Trachymyrmex septentrionalis WGS genome.</title>
        <authorList>
            <person name="Nygaard S."/>
            <person name="Hu H."/>
            <person name="Boomsma J."/>
            <person name="Zhang G."/>
        </authorList>
    </citation>
    <scope>NUCLEOTIDE SEQUENCE [LARGE SCALE GENOMIC DNA]</scope>
    <source>
        <strain evidence="1">Tsep2-gDNA-1</strain>
        <tissue evidence="1">Whole body</tissue>
    </source>
</reference>
<keyword evidence="2" id="KW-1185">Reference proteome</keyword>
<name>A0A195FIN5_9HYME</name>
<gene>
    <name evidence="1" type="ORF">ALC56_05176</name>
</gene>
<proteinExistence type="predicted"/>
<evidence type="ECO:0000313" key="2">
    <source>
        <dbReference type="Proteomes" id="UP000078541"/>
    </source>
</evidence>
<dbReference type="AlphaFoldDB" id="A0A195FIN5"/>
<sequence>MYRCPVNFICWQVERCCLTARYTRNNPAAWRNPRVVTQPPFDLFNVNSEHRGFGPPVMAVVGCGHQFNSFCAHKIYVLVLQIFDQIKLMSSESGSLTLQVEMNADAGIVHCKFNRMHVNYRIPINRSTDH</sequence>
<evidence type="ECO:0000313" key="1">
    <source>
        <dbReference type="EMBL" id="KYN40231.1"/>
    </source>
</evidence>
<organism evidence="1 2">
    <name type="scientific">Trachymyrmex septentrionalis</name>
    <dbReference type="NCBI Taxonomy" id="34720"/>
    <lineage>
        <taxon>Eukaryota</taxon>
        <taxon>Metazoa</taxon>
        <taxon>Ecdysozoa</taxon>
        <taxon>Arthropoda</taxon>
        <taxon>Hexapoda</taxon>
        <taxon>Insecta</taxon>
        <taxon>Pterygota</taxon>
        <taxon>Neoptera</taxon>
        <taxon>Endopterygota</taxon>
        <taxon>Hymenoptera</taxon>
        <taxon>Apocrita</taxon>
        <taxon>Aculeata</taxon>
        <taxon>Formicoidea</taxon>
        <taxon>Formicidae</taxon>
        <taxon>Myrmicinae</taxon>
        <taxon>Trachymyrmex</taxon>
    </lineage>
</organism>